<evidence type="ECO:0000256" key="2">
    <source>
        <dbReference type="ARBA" id="ARBA00023125"/>
    </source>
</evidence>
<accession>A0A543I3I3</accession>
<dbReference type="SMART" id="SM00354">
    <property type="entry name" value="HTH_LACI"/>
    <property type="match status" value="1"/>
</dbReference>
<feature type="compositionally biased region" description="Low complexity" evidence="4">
    <location>
        <begin position="9"/>
        <end position="36"/>
    </location>
</feature>
<dbReference type="InterPro" id="IPR046335">
    <property type="entry name" value="LacI/GalR-like_sensor"/>
</dbReference>
<evidence type="ECO:0000259" key="5">
    <source>
        <dbReference type="PROSITE" id="PS50932"/>
    </source>
</evidence>
<dbReference type="EMBL" id="VFPM01000001">
    <property type="protein sequence ID" value="TQM65127.1"/>
    <property type="molecule type" value="Genomic_DNA"/>
</dbReference>
<reference evidence="6 7" key="1">
    <citation type="submission" date="2019-06" db="EMBL/GenBank/DDBJ databases">
        <title>Genome sequencing of plant associated microbes to promote plant fitness in Sorghum bicolor and Oryza sativa.</title>
        <authorList>
            <person name="Coleman-Derr D."/>
        </authorList>
    </citation>
    <scope>NUCLEOTIDE SEQUENCE [LARGE SCALE GENOMIC DNA]</scope>
    <source>
        <strain evidence="6 7">KV-663</strain>
    </source>
</reference>
<gene>
    <name evidence="6" type="ORF">FBY41_1512</name>
</gene>
<dbReference type="PROSITE" id="PS00356">
    <property type="entry name" value="HTH_LACI_1"/>
    <property type="match status" value="1"/>
</dbReference>
<dbReference type="GO" id="GO:0000976">
    <property type="term" value="F:transcription cis-regulatory region binding"/>
    <property type="evidence" value="ECO:0007669"/>
    <property type="project" value="TreeGrafter"/>
</dbReference>
<proteinExistence type="predicted"/>
<dbReference type="PANTHER" id="PTHR30146">
    <property type="entry name" value="LACI-RELATED TRANSCRIPTIONAL REPRESSOR"/>
    <property type="match status" value="1"/>
</dbReference>
<feature type="region of interest" description="Disordered" evidence="4">
    <location>
        <begin position="1"/>
        <end position="46"/>
    </location>
</feature>
<keyword evidence="7" id="KW-1185">Reference proteome</keyword>
<dbReference type="InterPro" id="IPR000843">
    <property type="entry name" value="HTH_LacI"/>
</dbReference>
<evidence type="ECO:0000256" key="1">
    <source>
        <dbReference type="ARBA" id="ARBA00023015"/>
    </source>
</evidence>
<comment type="caution">
    <text evidence="6">The sequence shown here is derived from an EMBL/GenBank/DDBJ whole genome shotgun (WGS) entry which is preliminary data.</text>
</comment>
<dbReference type="PANTHER" id="PTHR30146:SF109">
    <property type="entry name" value="HTH-TYPE TRANSCRIPTIONAL REGULATOR GALS"/>
    <property type="match status" value="1"/>
</dbReference>
<feature type="domain" description="HTH lacI-type" evidence="5">
    <location>
        <begin position="49"/>
        <end position="103"/>
    </location>
</feature>
<dbReference type="Pfam" id="PF00356">
    <property type="entry name" value="LacI"/>
    <property type="match status" value="1"/>
</dbReference>
<dbReference type="InterPro" id="IPR028082">
    <property type="entry name" value="Peripla_BP_I"/>
</dbReference>
<name>A0A543I3I3_9MICO</name>
<dbReference type="CDD" id="cd01392">
    <property type="entry name" value="HTH_LacI"/>
    <property type="match status" value="1"/>
</dbReference>
<dbReference type="Gene3D" id="1.10.260.40">
    <property type="entry name" value="lambda repressor-like DNA-binding domains"/>
    <property type="match status" value="1"/>
</dbReference>
<dbReference type="Gene3D" id="3.40.50.2300">
    <property type="match status" value="2"/>
</dbReference>
<evidence type="ECO:0000256" key="4">
    <source>
        <dbReference type="SAM" id="MobiDB-lite"/>
    </source>
</evidence>
<keyword evidence="1" id="KW-0805">Transcription regulation</keyword>
<organism evidence="6 7">
    <name type="scientific">Humibacillus xanthopallidus</name>
    <dbReference type="NCBI Taxonomy" id="412689"/>
    <lineage>
        <taxon>Bacteria</taxon>
        <taxon>Bacillati</taxon>
        <taxon>Actinomycetota</taxon>
        <taxon>Actinomycetes</taxon>
        <taxon>Micrococcales</taxon>
        <taxon>Intrasporangiaceae</taxon>
        <taxon>Humibacillus</taxon>
    </lineage>
</organism>
<dbReference type="GO" id="GO:0003700">
    <property type="term" value="F:DNA-binding transcription factor activity"/>
    <property type="evidence" value="ECO:0007669"/>
    <property type="project" value="TreeGrafter"/>
</dbReference>
<dbReference type="SUPFAM" id="SSF53822">
    <property type="entry name" value="Periplasmic binding protein-like I"/>
    <property type="match status" value="1"/>
</dbReference>
<evidence type="ECO:0000313" key="6">
    <source>
        <dbReference type="EMBL" id="TQM65127.1"/>
    </source>
</evidence>
<keyword evidence="3" id="KW-0804">Transcription</keyword>
<evidence type="ECO:0000313" key="7">
    <source>
        <dbReference type="Proteomes" id="UP000316747"/>
    </source>
</evidence>
<dbReference type="Proteomes" id="UP000316747">
    <property type="component" value="Unassembled WGS sequence"/>
</dbReference>
<dbReference type="AlphaFoldDB" id="A0A543I3I3"/>
<dbReference type="PRINTS" id="PR00036">
    <property type="entry name" value="HTHLACI"/>
</dbReference>
<dbReference type="SUPFAM" id="SSF47413">
    <property type="entry name" value="lambda repressor-like DNA-binding domains"/>
    <property type="match status" value="1"/>
</dbReference>
<dbReference type="Pfam" id="PF13377">
    <property type="entry name" value="Peripla_BP_3"/>
    <property type="match status" value="1"/>
</dbReference>
<sequence length="383" mass="40314">MSPSEQGEVPGTAGSSGPPAPPGAVGSPGSVGPAGPIGSTGSGRPVARATMKDVAALSGVSLKTVSRVVNREAGVSPEVRERVERAVVRLDYSHNVHASNLRRSSGRTGTVGALLQDISNSFSASLLRSLEDVARDHRTAVLAASLDEEPEREIALVRGLVARRVDGLVLMPATARQEYLLPELRAGLPTVFVDRLPHGVDADSVTVDNLAGSRHAVRHLVSHGHRRIVALGDLRTIQTAELRLQGYREAMQAAGLGGEILERADLRTSEAAEQAVSRLFRTGTGPRPTAIFAGRNDLAVGAVRALRALGLVHRVAVVGFDDFPLADLLDPGLTVMRQNVGQIGAEVGRLLFARIAGDTAPPRRVIIEPTLIPRGSGEIPPHE</sequence>
<dbReference type="PROSITE" id="PS50932">
    <property type="entry name" value="HTH_LACI_2"/>
    <property type="match status" value="1"/>
</dbReference>
<protein>
    <submittedName>
        <fullName evidence="6">LacI family transcriptional regulator</fullName>
    </submittedName>
</protein>
<evidence type="ECO:0000256" key="3">
    <source>
        <dbReference type="ARBA" id="ARBA00023163"/>
    </source>
</evidence>
<dbReference type="InterPro" id="IPR010982">
    <property type="entry name" value="Lambda_DNA-bd_dom_sf"/>
</dbReference>
<dbReference type="CDD" id="cd06267">
    <property type="entry name" value="PBP1_LacI_sugar_binding-like"/>
    <property type="match status" value="1"/>
</dbReference>
<keyword evidence="2" id="KW-0238">DNA-binding</keyword>